<keyword evidence="2" id="KW-1185">Reference proteome</keyword>
<dbReference type="Proteomes" id="UP001183006">
    <property type="component" value="Chromosome"/>
</dbReference>
<dbReference type="InterPro" id="IPR042206">
    <property type="entry name" value="CRISPR-assoc_Cas1_C"/>
</dbReference>
<gene>
    <name evidence="1" type="ORF">RE476_04220</name>
</gene>
<sequence length="138" mass="16613">MEVVDNKDFIRTESYSLRVKPSRAKKLSEKFQTWMNKKVTYQDKSMIWSYVPLFKTRELAQFLNGKKRKIDFITHSYMTERQDTDEIRKKILSISYSEWKEMEFSKGTLHYMKKNAKGDKPFSLNTHVRERLDVWEGG</sequence>
<dbReference type="KEGG" id="mmav:RE476_04220"/>
<dbReference type="Gene3D" id="1.20.120.920">
    <property type="entry name" value="CRISPR-associated endonuclease Cas1, C-terminal domain"/>
    <property type="match status" value="1"/>
</dbReference>
<dbReference type="EMBL" id="CP133594">
    <property type="protein sequence ID" value="WMW23043.1"/>
    <property type="molecule type" value="Genomic_DNA"/>
</dbReference>
<name>A0AA51YJX2_9EURY</name>
<dbReference type="RefSeq" id="WP_309309159.1">
    <property type="nucleotide sequence ID" value="NZ_CP133594.1"/>
</dbReference>
<accession>A0AA51YJX2</accession>
<reference evidence="1" key="1">
    <citation type="submission" date="2023-08" db="EMBL/GenBank/DDBJ databases">
        <title>Methanolobus mangrovi sp. nov. and Methanolobus sediminis sp. nov, two novel methylotrophic methanogens isolated from mangrove sediments in China.</title>
        <authorList>
            <person name="Zhou J."/>
        </authorList>
    </citation>
    <scope>NUCLEOTIDE SEQUENCE</scope>
    <source>
        <strain evidence="1">FTZ2</strain>
    </source>
</reference>
<dbReference type="AlphaFoldDB" id="A0AA51YJX2"/>
<evidence type="ECO:0000313" key="2">
    <source>
        <dbReference type="Proteomes" id="UP001183006"/>
    </source>
</evidence>
<organism evidence="1 2">
    <name type="scientific">Methanolobus mangrovi</name>
    <dbReference type="NCBI Taxonomy" id="3072977"/>
    <lineage>
        <taxon>Archaea</taxon>
        <taxon>Methanobacteriati</taxon>
        <taxon>Methanobacteriota</taxon>
        <taxon>Stenosarchaea group</taxon>
        <taxon>Methanomicrobia</taxon>
        <taxon>Methanosarcinales</taxon>
        <taxon>Methanosarcinaceae</taxon>
        <taxon>Methanolobus</taxon>
    </lineage>
</organism>
<dbReference type="GeneID" id="84229319"/>
<proteinExistence type="predicted"/>
<protein>
    <submittedName>
        <fullName evidence="1">CRISPR-associated protein Cas1</fullName>
    </submittedName>
</protein>
<evidence type="ECO:0000313" key="1">
    <source>
        <dbReference type="EMBL" id="WMW23043.1"/>
    </source>
</evidence>